<accession>A0A6J7DI92</accession>
<gene>
    <name evidence="1" type="ORF">UFOPK3444_00704</name>
</gene>
<organism evidence="1">
    <name type="scientific">freshwater metagenome</name>
    <dbReference type="NCBI Taxonomy" id="449393"/>
    <lineage>
        <taxon>unclassified sequences</taxon>
        <taxon>metagenomes</taxon>
        <taxon>ecological metagenomes</taxon>
    </lineage>
</organism>
<reference evidence="1" key="1">
    <citation type="submission" date="2020-05" db="EMBL/GenBank/DDBJ databases">
        <authorList>
            <person name="Chiriac C."/>
            <person name="Salcher M."/>
            <person name="Ghai R."/>
            <person name="Kavagutti S V."/>
        </authorList>
    </citation>
    <scope>NUCLEOTIDE SEQUENCE</scope>
</reference>
<proteinExistence type="predicted"/>
<dbReference type="AlphaFoldDB" id="A0A6J7DI92"/>
<evidence type="ECO:0000313" key="1">
    <source>
        <dbReference type="EMBL" id="CAB4870692.1"/>
    </source>
</evidence>
<name>A0A6J7DI92_9ZZZZ</name>
<dbReference type="EMBL" id="CAFBLU010000009">
    <property type="protein sequence ID" value="CAB4870692.1"/>
    <property type="molecule type" value="Genomic_DNA"/>
</dbReference>
<protein>
    <submittedName>
        <fullName evidence="1">Unannotated protein</fullName>
    </submittedName>
</protein>
<sequence length="151" mass="15187">MRGRGHIKTAGRSGAIALTCLGAVAASTAGCGDARNTDKGFRPPVTHIVALLLDGKTARISPTSVGGGPITIKITNRGNVPIRKVSLHSRDGLPGCVTTEAAAGPILVGGTGTLTATLTEGTCEVLADNRAPAQLTVTAERASAQNDLLLP</sequence>
<dbReference type="PROSITE" id="PS51257">
    <property type="entry name" value="PROKAR_LIPOPROTEIN"/>
    <property type="match status" value="1"/>
</dbReference>